<comment type="similarity">
    <text evidence="1">Belongs to the YciI family.</text>
</comment>
<dbReference type="SUPFAM" id="SSF54909">
    <property type="entry name" value="Dimeric alpha+beta barrel"/>
    <property type="match status" value="1"/>
</dbReference>
<dbReference type="Pfam" id="PF03795">
    <property type="entry name" value="YCII"/>
    <property type="match status" value="1"/>
</dbReference>
<name>A0ABU8MXW6_9PSEU</name>
<dbReference type="RefSeq" id="WP_337698344.1">
    <property type="nucleotide sequence ID" value="NZ_JBBEGN010000028.1"/>
</dbReference>
<dbReference type="EMBL" id="JBBEGN010000028">
    <property type="protein sequence ID" value="MEJ2871768.1"/>
    <property type="molecule type" value="Genomic_DNA"/>
</dbReference>
<proteinExistence type="inferred from homology"/>
<dbReference type="Gene3D" id="3.30.70.1060">
    <property type="entry name" value="Dimeric alpha+beta barrel"/>
    <property type="match status" value="1"/>
</dbReference>
<dbReference type="InterPro" id="IPR005545">
    <property type="entry name" value="YCII"/>
</dbReference>
<accession>A0ABU8MXW6</accession>
<protein>
    <submittedName>
        <fullName evidence="3">YciI family protein</fullName>
    </submittedName>
</protein>
<evidence type="ECO:0000259" key="2">
    <source>
        <dbReference type="Pfam" id="PF03795"/>
    </source>
</evidence>
<evidence type="ECO:0000313" key="3">
    <source>
        <dbReference type="EMBL" id="MEJ2871768.1"/>
    </source>
</evidence>
<sequence length="101" mass="10990">MIHAYRLIAPRPSFAQDMDEREAAVMGEHATYWYGLVERGTAVLFGPVADPAGFWGLAVVETGSDDEAARIRDADPAVAHGVCHGEMHPMIDPTFRAAVPR</sequence>
<gene>
    <name evidence="3" type="ORF">WCD74_28690</name>
</gene>
<feature type="domain" description="YCII-related" evidence="2">
    <location>
        <begin position="10"/>
        <end position="82"/>
    </location>
</feature>
<comment type="caution">
    <text evidence="3">The sequence shown here is derived from an EMBL/GenBank/DDBJ whole genome shotgun (WGS) entry which is preliminary data.</text>
</comment>
<evidence type="ECO:0000256" key="1">
    <source>
        <dbReference type="ARBA" id="ARBA00007689"/>
    </source>
</evidence>
<reference evidence="3 4" key="1">
    <citation type="submission" date="2024-03" db="EMBL/GenBank/DDBJ databases">
        <title>Actinomycetospora sp. OC33-EN08, a novel actinomycete isolated from wild orchid (Aerides multiflora).</title>
        <authorList>
            <person name="Suriyachadkun C."/>
        </authorList>
    </citation>
    <scope>NUCLEOTIDE SEQUENCE [LARGE SCALE GENOMIC DNA]</scope>
    <source>
        <strain evidence="3 4">OC33-EN08</strain>
    </source>
</reference>
<keyword evidence="4" id="KW-1185">Reference proteome</keyword>
<dbReference type="InterPro" id="IPR011008">
    <property type="entry name" value="Dimeric_a/b-barrel"/>
</dbReference>
<evidence type="ECO:0000313" key="4">
    <source>
        <dbReference type="Proteomes" id="UP001385809"/>
    </source>
</evidence>
<dbReference type="Proteomes" id="UP001385809">
    <property type="component" value="Unassembled WGS sequence"/>
</dbReference>
<organism evidence="3 4">
    <name type="scientific">Actinomycetospora aurantiaca</name>
    <dbReference type="NCBI Taxonomy" id="3129233"/>
    <lineage>
        <taxon>Bacteria</taxon>
        <taxon>Bacillati</taxon>
        <taxon>Actinomycetota</taxon>
        <taxon>Actinomycetes</taxon>
        <taxon>Pseudonocardiales</taxon>
        <taxon>Pseudonocardiaceae</taxon>
        <taxon>Actinomycetospora</taxon>
    </lineage>
</organism>